<dbReference type="Pfam" id="PF17653">
    <property type="entry name" value="DUF5522"/>
    <property type="match status" value="1"/>
</dbReference>
<proteinExistence type="predicted"/>
<gene>
    <name evidence="2" type="ORF">SAMN04488132_10385</name>
</gene>
<evidence type="ECO:0000313" key="2">
    <source>
        <dbReference type="EMBL" id="SJZ60282.1"/>
    </source>
</evidence>
<feature type="region of interest" description="Disordered" evidence="1">
    <location>
        <begin position="49"/>
        <end position="69"/>
    </location>
</feature>
<protein>
    <submittedName>
        <fullName evidence="2">Uncharacterized protein</fullName>
    </submittedName>
</protein>
<sequence length="69" mass="8065">MAQLTEGVDFYYENGFMVLTEKFHLDKGYCCGNGCRHCPFNYEAVPEPRRSNLIAQRKEQQAQDSDEER</sequence>
<dbReference type="InterPro" id="IPR040807">
    <property type="entry name" value="DUF5522"/>
</dbReference>
<dbReference type="EMBL" id="FUWH01000003">
    <property type="protein sequence ID" value="SJZ60282.1"/>
    <property type="molecule type" value="Genomic_DNA"/>
</dbReference>
<evidence type="ECO:0000313" key="3">
    <source>
        <dbReference type="Proteomes" id="UP000190888"/>
    </source>
</evidence>
<dbReference type="RefSeq" id="WP_078830589.1">
    <property type="nucleotide sequence ID" value="NZ_FUWH01000003.1"/>
</dbReference>
<dbReference type="STRING" id="413434.SAMN04488132_10385"/>
<keyword evidence="3" id="KW-1185">Reference proteome</keyword>
<organism evidence="2 3">
    <name type="scientific">Sediminibacterium ginsengisoli</name>
    <dbReference type="NCBI Taxonomy" id="413434"/>
    <lineage>
        <taxon>Bacteria</taxon>
        <taxon>Pseudomonadati</taxon>
        <taxon>Bacteroidota</taxon>
        <taxon>Chitinophagia</taxon>
        <taxon>Chitinophagales</taxon>
        <taxon>Chitinophagaceae</taxon>
        <taxon>Sediminibacterium</taxon>
    </lineage>
</organism>
<feature type="compositionally biased region" description="Basic and acidic residues" evidence="1">
    <location>
        <begin position="49"/>
        <end position="61"/>
    </location>
</feature>
<name>A0A1T4M054_9BACT</name>
<dbReference type="AlphaFoldDB" id="A0A1T4M054"/>
<evidence type="ECO:0000256" key="1">
    <source>
        <dbReference type="SAM" id="MobiDB-lite"/>
    </source>
</evidence>
<reference evidence="2 3" key="1">
    <citation type="submission" date="2017-02" db="EMBL/GenBank/DDBJ databases">
        <authorList>
            <person name="Peterson S.W."/>
        </authorList>
    </citation>
    <scope>NUCLEOTIDE SEQUENCE [LARGE SCALE GENOMIC DNA]</scope>
    <source>
        <strain evidence="2 3">DSM 22335</strain>
    </source>
</reference>
<accession>A0A1T4M054</accession>
<dbReference type="Proteomes" id="UP000190888">
    <property type="component" value="Unassembled WGS sequence"/>
</dbReference>